<evidence type="ECO:0000313" key="3">
    <source>
        <dbReference type="Proteomes" id="UP000595140"/>
    </source>
</evidence>
<feature type="region of interest" description="Disordered" evidence="1">
    <location>
        <begin position="88"/>
        <end position="107"/>
    </location>
</feature>
<dbReference type="InterPro" id="IPR040420">
    <property type="entry name" value="At1g76660-like"/>
</dbReference>
<feature type="compositionally biased region" description="Acidic residues" evidence="1">
    <location>
        <begin position="294"/>
        <end position="304"/>
    </location>
</feature>
<dbReference type="PANTHER" id="PTHR31798">
    <property type="entry name" value="HYDROXYPROLINE-RICH GLYCOPROTEIN-LIKE"/>
    <property type="match status" value="1"/>
</dbReference>
<feature type="region of interest" description="Disordered" evidence="1">
    <location>
        <begin position="293"/>
        <end position="428"/>
    </location>
</feature>
<organism evidence="2 3">
    <name type="scientific">Cuscuta campestris</name>
    <dbReference type="NCBI Taxonomy" id="132261"/>
    <lineage>
        <taxon>Eukaryota</taxon>
        <taxon>Viridiplantae</taxon>
        <taxon>Streptophyta</taxon>
        <taxon>Embryophyta</taxon>
        <taxon>Tracheophyta</taxon>
        <taxon>Spermatophyta</taxon>
        <taxon>Magnoliopsida</taxon>
        <taxon>eudicotyledons</taxon>
        <taxon>Gunneridae</taxon>
        <taxon>Pentapetalae</taxon>
        <taxon>asterids</taxon>
        <taxon>lamiids</taxon>
        <taxon>Solanales</taxon>
        <taxon>Convolvulaceae</taxon>
        <taxon>Cuscuteae</taxon>
        <taxon>Cuscuta</taxon>
        <taxon>Cuscuta subgen. Grammica</taxon>
        <taxon>Cuscuta sect. Cleistogrammica</taxon>
    </lineage>
</organism>
<gene>
    <name evidence="2" type="ORF">CCAM_LOCUS34193</name>
</gene>
<feature type="region of interest" description="Disordered" evidence="1">
    <location>
        <begin position="177"/>
        <end position="199"/>
    </location>
</feature>
<feature type="region of interest" description="Disordered" evidence="1">
    <location>
        <begin position="224"/>
        <end position="253"/>
    </location>
</feature>
<dbReference type="PANTHER" id="PTHR31798:SF3">
    <property type="entry name" value="OS01G0103800 PROTEIN"/>
    <property type="match status" value="1"/>
</dbReference>
<dbReference type="Proteomes" id="UP000595140">
    <property type="component" value="Unassembled WGS sequence"/>
</dbReference>
<proteinExistence type="predicted"/>
<evidence type="ECO:0000256" key="1">
    <source>
        <dbReference type="SAM" id="MobiDB-lite"/>
    </source>
</evidence>
<feature type="compositionally biased region" description="Acidic residues" evidence="1">
    <location>
        <begin position="375"/>
        <end position="384"/>
    </location>
</feature>
<reference evidence="2 3" key="1">
    <citation type="submission" date="2018-04" db="EMBL/GenBank/DDBJ databases">
        <authorList>
            <person name="Vogel A."/>
        </authorList>
    </citation>
    <scope>NUCLEOTIDE SEQUENCE [LARGE SCALE GENOMIC DNA]</scope>
</reference>
<name>A0A484MVD8_9ASTE</name>
<dbReference type="OrthoDB" id="1927968at2759"/>
<keyword evidence="3" id="KW-1185">Reference proteome</keyword>
<evidence type="ECO:0000313" key="2">
    <source>
        <dbReference type="EMBL" id="VFQ92417.1"/>
    </source>
</evidence>
<feature type="compositionally biased region" description="Polar residues" evidence="1">
    <location>
        <begin position="183"/>
        <end position="199"/>
    </location>
</feature>
<feature type="compositionally biased region" description="Polar residues" evidence="1">
    <location>
        <begin position="239"/>
        <end position="253"/>
    </location>
</feature>
<accession>A0A484MVD8</accession>
<protein>
    <submittedName>
        <fullName evidence="2">Uncharacterized protein</fullName>
    </submittedName>
</protein>
<dbReference type="AlphaFoldDB" id="A0A484MVD8"/>
<feature type="region of interest" description="Disordered" evidence="1">
    <location>
        <begin position="139"/>
        <end position="161"/>
    </location>
</feature>
<sequence>MGSEHNGFPPPPILAPRPMRKRWIGCCGGGLSCFGKQKGGKRIAPAARMREANQLPNGPQSAPNQTTTIATTTTTGLVALSLLAPPSSPASFSTPSTAQSPNCYSSPGGLASSSSGNMFAIGPYAHETQLVSPPVFSTFTTEPSTAPLTPPPEMSHLTTPSSPDVPYAHFLSSSITAGDRSSWDPSSVPPTQQDFKSSHQDSNFFCPDTFAQFYIDHSSLPHSGGRISVSKESDAAYSDTRNQSKQSTTWCKQQETEEMGEAYRASFGFSADEIVTTTNSKYVEISDAAVLDKVDDDDDEDDDTSLFTITPFASGEQPQEHMMNLSTDKAEKGQKNMATPQYLRASSYRVLGPNSNIPVRKHSRDKSGQNFHGESDEEEEEEDGFSSNKMGNSRYGRKHPPGSSSSDAEIDYRRGRRRSSREGKGYFF</sequence>
<dbReference type="EMBL" id="OOIL02004536">
    <property type="protein sequence ID" value="VFQ92417.1"/>
    <property type="molecule type" value="Genomic_DNA"/>
</dbReference>